<dbReference type="AlphaFoldDB" id="A0A4Y9SIN9"/>
<evidence type="ECO:0000313" key="2">
    <source>
        <dbReference type="Proteomes" id="UP000298438"/>
    </source>
</evidence>
<gene>
    <name evidence="1" type="ORF">E4L96_08615</name>
</gene>
<organism evidence="1 2">
    <name type="scientific">Zemynaea arenosa</name>
    <dbReference type="NCBI Taxonomy" id="2561931"/>
    <lineage>
        <taxon>Bacteria</taxon>
        <taxon>Pseudomonadati</taxon>
        <taxon>Pseudomonadota</taxon>
        <taxon>Betaproteobacteria</taxon>
        <taxon>Burkholderiales</taxon>
        <taxon>Oxalobacteraceae</taxon>
        <taxon>Telluria group</taxon>
        <taxon>Zemynaea</taxon>
    </lineage>
</organism>
<dbReference type="RefSeq" id="WP_135206805.1">
    <property type="nucleotide sequence ID" value="NZ_SPVF01000115.1"/>
</dbReference>
<dbReference type="EMBL" id="SPVF01000115">
    <property type="protein sequence ID" value="TFW21766.1"/>
    <property type="molecule type" value="Genomic_DNA"/>
</dbReference>
<name>A0A4Y9SIN9_9BURK</name>
<evidence type="ECO:0000313" key="1">
    <source>
        <dbReference type="EMBL" id="TFW21766.1"/>
    </source>
</evidence>
<comment type="caution">
    <text evidence="1">The sequence shown here is derived from an EMBL/GenBank/DDBJ whole genome shotgun (WGS) entry which is preliminary data.</text>
</comment>
<reference evidence="1 2" key="1">
    <citation type="submission" date="2019-03" db="EMBL/GenBank/DDBJ databases">
        <title>Draft Genome Sequence of Massilia arenosa sp. nov., a Novel Massilia Species Isolated from a Sandy-loam Maize Soil.</title>
        <authorList>
            <person name="Raths R."/>
            <person name="Peta V."/>
            <person name="Bucking H."/>
        </authorList>
    </citation>
    <scope>NUCLEOTIDE SEQUENCE [LARGE SCALE GENOMIC DNA]</scope>
    <source>
        <strain evidence="1 2">MC02</strain>
    </source>
</reference>
<protein>
    <submittedName>
        <fullName evidence="1">Uncharacterized protein</fullName>
    </submittedName>
</protein>
<proteinExistence type="predicted"/>
<sequence>MMMIEERNETWKDLVEAFNAMVPEHRRAFVEVMTWLMTTPVTPPPSKDELAEMIAAVRARNALQVFGALN</sequence>
<accession>A0A4Y9SIN9</accession>
<keyword evidence="2" id="KW-1185">Reference proteome</keyword>
<dbReference type="Proteomes" id="UP000298438">
    <property type="component" value="Unassembled WGS sequence"/>
</dbReference>